<dbReference type="AlphaFoldDB" id="A0A251NQ19"/>
<proteinExistence type="predicted"/>
<keyword evidence="2" id="KW-1185">Reference proteome</keyword>
<evidence type="ECO:0000313" key="1">
    <source>
        <dbReference type="EMBL" id="ONI01399.1"/>
    </source>
</evidence>
<protein>
    <submittedName>
        <fullName evidence="1">Uncharacterized protein</fullName>
    </submittedName>
</protein>
<evidence type="ECO:0000313" key="2">
    <source>
        <dbReference type="Proteomes" id="UP000006882"/>
    </source>
</evidence>
<gene>
    <name evidence="1" type="ORF">PRUPE_6G137800</name>
</gene>
<name>A0A251NQ19_PRUPE</name>
<dbReference type="Gramene" id="ONI01399">
    <property type="protein sequence ID" value="ONI01399"/>
    <property type="gene ID" value="PRUPE_6G137800"/>
</dbReference>
<dbReference type="Proteomes" id="UP000006882">
    <property type="component" value="Chromosome G6"/>
</dbReference>
<sequence>MVLVSPSTEELMTSCKDIYNEIAHGFELSWLLHACTESCPSGEISCWENCTGTGIQSPRPVPWYDKIIMFIIDKVCEWIPQLCK</sequence>
<reference evidence="1 2" key="1">
    <citation type="journal article" date="2013" name="Nat. Genet.">
        <title>The high-quality draft genome of peach (Prunus persica) identifies unique patterns of genetic diversity, domestication and genome evolution.</title>
        <authorList>
            <consortium name="International Peach Genome Initiative"/>
            <person name="Verde I."/>
            <person name="Abbott A.G."/>
            <person name="Scalabrin S."/>
            <person name="Jung S."/>
            <person name="Shu S."/>
            <person name="Marroni F."/>
            <person name="Zhebentyayeva T."/>
            <person name="Dettori M.T."/>
            <person name="Grimwood J."/>
            <person name="Cattonaro F."/>
            <person name="Zuccolo A."/>
            <person name="Rossini L."/>
            <person name="Jenkins J."/>
            <person name="Vendramin E."/>
            <person name="Meisel L.A."/>
            <person name="Decroocq V."/>
            <person name="Sosinski B."/>
            <person name="Prochnik S."/>
            <person name="Mitros T."/>
            <person name="Policriti A."/>
            <person name="Cipriani G."/>
            <person name="Dondini L."/>
            <person name="Ficklin S."/>
            <person name="Goodstein D.M."/>
            <person name="Xuan P."/>
            <person name="Del Fabbro C."/>
            <person name="Aramini V."/>
            <person name="Copetti D."/>
            <person name="Gonzalez S."/>
            <person name="Horner D.S."/>
            <person name="Falchi R."/>
            <person name="Lucas S."/>
            <person name="Mica E."/>
            <person name="Maldonado J."/>
            <person name="Lazzari B."/>
            <person name="Bielenberg D."/>
            <person name="Pirona R."/>
            <person name="Miculan M."/>
            <person name="Barakat A."/>
            <person name="Testolin R."/>
            <person name="Stella A."/>
            <person name="Tartarini S."/>
            <person name="Tonutti P."/>
            <person name="Arus P."/>
            <person name="Orellana A."/>
            <person name="Wells C."/>
            <person name="Main D."/>
            <person name="Vizzotto G."/>
            <person name="Silva H."/>
            <person name="Salamini F."/>
            <person name="Schmutz J."/>
            <person name="Morgante M."/>
            <person name="Rokhsar D.S."/>
        </authorList>
    </citation>
    <scope>NUCLEOTIDE SEQUENCE [LARGE SCALE GENOMIC DNA]</scope>
    <source>
        <strain evidence="2">cv. Nemared</strain>
    </source>
</reference>
<dbReference type="EMBL" id="CM007656">
    <property type="protein sequence ID" value="ONI01399.1"/>
    <property type="molecule type" value="Genomic_DNA"/>
</dbReference>
<organism evidence="1 2">
    <name type="scientific">Prunus persica</name>
    <name type="common">Peach</name>
    <name type="synonym">Amygdalus persica</name>
    <dbReference type="NCBI Taxonomy" id="3760"/>
    <lineage>
        <taxon>Eukaryota</taxon>
        <taxon>Viridiplantae</taxon>
        <taxon>Streptophyta</taxon>
        <taxon>Embryophyta</taxon>
        <taxon>Tracheophyta</taxon>
        <taxon>Spermatophyta</taxon>
        <taxon>Magnoliopsida</taxon>
        <taxon>eudicotyledons</taxon>
        <taxon>Gunneridae</taxon>
        <taxon>Pentapetalae</taxon>
        <taxon>rosids</taxon>
        <taxon>fabids</taxon>
        <taxon>Rosales</taxon>
        <taxon>Rosaceae</taxon>
        <taxon>Amygdaloideae</taxon>
        <taxon>Amygdaleae</taxon>
        <taxon>Prunus</taxon>
    </lineage>
</organism>
<accession>A0A251NQ19</accession>